<comment type="caution">
    <text evidence="5">The sequence shown here is derived from an EMBL/GenBank/DDBJ whole genome shotgun (WGS) entry which is preliminary data.</text>
</comment>
<evidence type="ECO:0000313" key="6">
    <source>
        <dbReference type="Proteomes" id="UP000292003"/>
    </source>
</evidence>
<dbReference type="InterPro" id="IPR011990">
    <property type="entry name" value="TPR-like_helical_dom_sf"/>
</dbReference>
<dbReference type="Proteomes" id="UP000292003">
    <property type="component" value="Unassembled WGS sequence"/>
</dbReference>
<name>A0A4Q7JBJ7_9PSEU</name>
<dbReference type="EMBL" id="SFCC01000004">
    <property type="protein sequence ID" value="RZQ64396.1"/>
    <property type="molecule type" value="Genomic_DNA"/>
</dbReference>
<dbReference type="Gene3D" id="2.60.200.20">
    <property type="match status" value="1"/>
</dbReference>
<dbReference type="InterPro" id="IPR008984">
    <property type="entry name" value="SMAD_FHA_dom_sf"/>
</dbReference>
<dbReference type="Gene3D" id="1.25.40.10">
    <property type="entry name" value="Tetratricopeptide repeat domain"/>
    <property type="match status" value="1"/>
</dbReference>
<organism evidence="5 6">
    <name type="scientific">Amycolatopsis suaedae</name>
    <dbReference type="NCBI Taxonomy" id="2510978"/>
    <lineage>
        <taxon>Bacteria</taxon>
        <taxon>Bacillati</taxon>
        <taxon>Actinomycetota</taxon>
        <taxon>Actinomycetes</taxon>
        <taxon>Pseudonocardiales</taxon>
        <taxon>Pseudonocardiaceae</taxon>
        <taxon>Amycolatopsis</taxon>
    </lineage>
</organism>
<proteinExistence type="predicted"/>
<dbReference type="Pfam" id="PF03704">
    <property type="entry name" value="BTAD"/>
    <property type="match status" value="1"/>
</dbReference>
<dbReference type="AlphaFoldDB" id="A0A4Q7JBJ7"/>
<keyword evidence="6" id="KW-1185">Reference proteome</keyword>
<dbReference type="GO" id="GO:0006355">
    <property type="term" value="P:regulation of DNA-templated transcription"/>
    <property type="evidence" value="ECO:0007669"/>
    <property type="project" value="InterPro"/>
</dbReference>
<dbReference type="RefSeq" id="WP_130475107.1">
    <property type="nucleotide sequence ID" value="NZ_SFCC01000004.1"/>
</dbReference>
<dbReference type="InterPro" id="IPR000253">
    <property type="entry name" value="FHA_dom"/>
</dbReference>
<dbReference type="OrthoDB" id="3681930at2"/>
<dbReference type="Pfam" id="PF00498">
    <property type="entry name" value="FHA"/>
    <property type="match status" value="1"/>
</dbReference>
<sequence>MADDNGPVTFRLFGGITAHAGERPVDMGSTRERCLLAALLLNNGVRVPRHELTGWIWDAEPKNPGGELDTFMSRLRKRLVELGLDGALVNENGLCRLEVAAESVDVHRFRALVSRAREADDAQAAALLADALAVSRGIPLAGVDNRRIDAVRHGLTEERYSAEITFLRTELRLGRHQERVADVTRLFTERPDDATAATLAMHALHLAGRRGDALDVYREHDERRSRSGLVPDRSVEDLRDRILRDDETLQVDVPVPRKADPAVTPVSRTELDRTRDVPVPAEASAVLDEHAVVVLVGPWTDCRDAALRLLRDRSLHNGRTLGEVLKNWARPVVARLPVPPDGCGYLLTLNDFETDRAGTAFAEDLIVHAARLAERRSWLVVTARPELWQDCRQVAGHLTVHLSAGGPERERLVLTGPDGGRSAFPLQGRGSGVTLGRSADDYPDPDIVLDTGVPSPVSRRHALLTRDHEGWWIEPTGKNLPSIRRRGETEAECLDRRVRLRDGDVVLVDLNGHQRQWRLEFRDPQATTTSRGDEQ</sequence>
<evidence type="ECO:0000256" key="2">
    <source>
        <dbReference type="ARBA" id="ARBA00023015"/>
    </source>
</evidence>
<dbReference type="PANTHER" id="PTHR35807">
    <property type="entry name" value="TRANSCRIPTIONAL REGULATOR REDD-RELATED"/>
    <property type="match status" value="1"/>
</dbReference>
<evidence type="ECO:0000313" key="5">
    <source>
        <dbReference type="EMBL" id="RZQ64396.1"/>
    </source>
</evidence>
<dbReference type="PANTHER" id="PTHR35807:SF1">
    <property type="entry name" value="TRANSCRIPTIONAL REGULATOR REDD"/>
    <property type="match status" value="1"/>
</dbReference>
<dbReference type="SUPFAM" id="SSF46894">
    <property type="entry name" value="C-terminal effector domain of the bipartite response regulators"/>
    <property type="match status" value="1"/>
</dbReference>
<feature type="domain" description="FHA" evidence="4">
    <location>
        <begin position="433"/>
        <end position="479"/>
    </location>
</feature>
<dbReference type="CDD" id="cd00060">
    <property type="entry name" value="FHA"/>
    <property type="match status" value="1"/>
</dbReference>
<protein>
    <submittedName>
        <fullName evidence="5">FHA domain-containing protein</fullName>
    </submittedName>
</protein>
<dbReference type="SUPFAM" id="SSF49879">
    <property type="entry name" value="SMAD/FHA domain"/>
    <property type="match status" value="1"/>
</dbReference>
<dbReference type="GO" id="GO:0003677">
    <property type="term" value="F:DNA binding"/>
    <property type="evidence" value="ECO:0007669"/>
    <property type="project" value="InterPro"/>
</dbReference>
<dbReference type="SMART" id="SM01043">
    <property type="entry name" value="BTAD"/>
    <property type="match status" value="1"/>
</dbReference>
<keyword evidence="3" id="KW-0804">Transcription</keyword>
<dbReference type="InterPro" id="IPR051677">
    <property type="entry name" value="AfsR-DnrI-RedD_regulator"/>
</dbReference>
<gene>
    <name evidence="5" type="ORF">EWH70_10570</name>
</gene>
<dbReference type="InterPro" id="IPR016032">
    <property type="entry name" value="Sig_transdc_resp-reg_C-effctor"/>
</dbReference>
<dbReference type="PROSITE" id="PS50006">
    <property type="entry name" value="FHA_DOMAIN"/>
    <property type="match status" value="1"/>
</dbReference>
<evidence type="ECO:0000256" key="1">
    <source>
        <dbReference type="ARBA" id="ARBA00022553"/>
    </source>
</evidence>
<evidence type="ECO:0000256" key="3">
    <source>
        <dbReference type="ARBA" id="ARBA00023163"/>
    </source>
</evidence>
<keyword evidence="2" id="KW-0805">Transcription regulation</keyword>
<dbReference type="Gene3D" id="1.10.10.10">
    <property type="entry name" value="Winged helix-like DNA-binding domain superfamily/Winged helix DNA-binding domain"/>
    <property type="match status" value="1"/>
</dbReference>
<dbReference type="SUPFAM" id="SSF48452">
    <property type="entry name" value="TPR-like"/>
    <property type="match status" value="1"/>
</dbReference>
<dbReference type="InterPro" id="IPR036388">
    <property type="entry name" value="WH-like_DNA-bd_sf"/>
</dbReference>
<dbReference type="InterPro" id="IPR005158">
    <property type="entry name" value="BTAD"/>
</dbReference>
<accession>A0A4Q7JBJ7</accession>
<reference evidence="5 6" key="1">
    <citation type="submission" date="2019-02" db="EMBL/GenBank/DDBJ databases">
        <title>Draft genome sequence of Amycolatopsis sp. 8-3EHSu isolated from roots of Suaeda maritima.</title>
        <authorList>
            <person name="Duangmal K."/>
            <person name="Chantavorakit T."/>
        </authorList>
    </citation>
    <scope>NUCLEOTIDE SEQUENCE [LARGE SCALE GENOMIC DNA]</scope>
    <source>
        <strain evidence="5 6">8-3EHSu</strain>
    </source>
</reference>
<evidence type="ECO:0000259" key="4">
    <source>
        <dbReference type="PROSITE" id="PS50006"/>
    </source>
</evidence>
<keyword evidence="1" id="KW-0597">Phosphoprotein</keyword>